<dbReference type="Gene3D" id="3.30.70.1900">
    <property type="match status" value="1"/>
</dbReference>
<dbReference type="EMBL" id="CP039734">
    <property type="protein sequence ID" value="QIR75255.1"/>
    <property type="molecule type" value="Genomic_DNA"/>
</dbReference>
<dbReference type="Pfam" id="PF10040">
    <property type="entry name" value="CRISPR_Cas6"/>
    <property type="match status" value="1"/>
</dbReference>
<organism evidence="1 2">
    <name type="scientific">Sulfurospirillum diekertiae</name>
    <dbReference type="NCBI Taxonomy" id="1854492"/>
    <lineage>
        <taxon>Bacteria</taxon>
        <taxon>Pseudomonadati</taxon>
        <taxon>Campylobacterota</taxon>
        <taxon>Epsilonproteobacteria</taxon>
        <taxon>Campylobacterales</taxon>
        <taxon>Sulfurospirillaceae</taxon>
        <taxon>Sulfurospirillum</taxon>
    </lineage>
</organism>
<protein>
    <submittedName>
        <fullName evidence="1">CRISPR system precrRNA processing endoribonuclease RAMP protein Cas6</fullName>
    </submittedName>
</protein>
<proteinExistence type="predicted"/>
<sequence>MLRFIKIDITFSSSFTTSLDFLGSTLRGAFGVALKAVSCLNKTQECQGCFATQNCLYYDFFEIKNRAHAYRFSKPLHENNYNFSLYLFEAACEKLPYVLSALHTMFGRIGVGWNRHLIPIERIVCNGVVVSSGKNFDLSQIVVDVFETKEYFPDITLHFLTPLRIKSNNALLHTTPTLEQILSSIFNRHNELKGIPLAKLPFTPRYKELRTHLRFQELSRYSNRQESTMHLGGMMGTIDYEDVDEHSYALLKLGELLGVGKQTVFGLGEIKVGHQ</sequence>
<accession>A0A6G9VQT1</accession>
<reference evidence="1 2" key="1">
    <citation type="journal article" date="2017" name="Environ. Sci. Technol.">
        <title>Organohalide Respiration with Chlorinated Ethenes under Low pH Conditions.</title>
        <authorList>
            <person name="Yang Y."/>
            <person name="Capiro N.L."/>
            <person name="Marcet T.F."/>
            <person name="Yan J."/>
            <person name="Pennell K.D."/>
            <person name="Loffler F.E."/>
        </authorList>
    </citation>
    <scope>NUCLEOTIDE SEQUENCE [LARGE SCALE GENOMIC DNA]</scope>
    <source>
        <strain evidence="1 2">ACSDCE</strain>
    </source>
</reference>
<dbReference type="AlphaFoldDB" id="A0A6G9VQT1"/>
<dbReference type="Proteomes" id="UP000502831">
    <property type="component" value="Chromosome"/>
</dbReference>
<evidence type="ECO:0000313" key="1">
    <source>
        <dbReference type="EMBL" id="QIR75255.1"/>
    </source>
</evidence>
<dbReference type="RefSeq" id="WP_167749333.1">
    <property type="nucleotide sequence ID" value="NZ_CP039734.2"/>
</dbReference>
<evidence type="ECO:0000313" key="2">
    <source>
        <dbReference type="Proteomes" id="UP000502831"/>
    </source>
</evidence>
<dbReference type="InterPro" id="IPR019267">
    <property type="entry name" value="CRISPR-assoc_Cas6_C"/>
</dbReference>
<name>A0A6G9VQT1_9BACT</name>
<gene>
    <name evidence="1" type="primary">cas6</name>
    <name evidence="1" type="ORF">FA584_03130</name>
</gene>